<dbReference type="AlphaFoldDB" id="A0A7R9D5G2"/>
<reference evidence="1" key="1">
    <citation type="submission" date="2020-11" db="EMBL/GenBank/DDBJ databases">
        <authorList>
            <person name="Tran Van P."/>
        </authorList>
    </citation>
    <scope>NUCLEOTIDE SEQUENCE</scope>
</reference>
<name>A0A7R9D5G2_TIMCR</name>
<evidence type="ECO:0000313" key="1">
    <source>
        <dbReference type="EMBL" id="CAD7408461.1"/>
    </source>
</evidence>
<organism evidence="1">
    <name type="scientific">Timema cristinae</name>
    <name type="common">Walking stick</name>
    <dbReference type="NCBI Taxonomy" id="61476"/>
    <lineage>
        <taxon>Eukaryota</taxon>
        <taxon>Metazoa</taxon>
        <taxon>Ecdysozoa</taxon>
        <taxon>Arthropoda</taxon>
        <taxon>Hexapoda</taxon>
        <taxon>Insecta</taxon>
        <taxon>Pterygota</taxon>
        <taxon>Neoptera</taxon>
        <taxon>Polyneoptera</taxon>
        <taxon>Phasmatodea</taxon>
        <taxon>Timematodea</taxon>
        <taxon>Timematoidea</taxon>
        <taxon>Timematidae</taxon>
        <taxon>Timema</taxon>
    </lineage>
</organism>
<accession>A0A7R9D5G2</accession>
<proteinExistence type="predicted"/>
<dbReference type="EMBL" id="OC320600">
    <property type="protein sequence ID" value="CAD7408461.1"/>
    <property type="molecule type" value="Genomic_DNA"/>
</dbReference>
<sequence length="121" mass="13887">MHRHGGRTYIRIIYCRICVMEELRWLKLALNTPGLLAPETFNHSGFQTTQHRTSPNQLEKLEVECMQLNILGKLVLLTMKEHSEHIGIIQPTGSSFSTCSFPHKTSRVNYSTIYNGAWNIT</sequence>
<gene>
    <name evidence="1" type="ORF">TCEB3V08_LOCUS9533</name>
</gene>
<protein>
    <submittedName>
        <fullName evidence="1">Uncharacterized protein</fullName>
    </submittedName>
</protein>